<sequence>MSMSNTPSSDSLLPALAVLINTLTKPVEPLVTLDVQLKLRKALLVAFIMEYAPSWHPAEPTRGSAARSLIAYSGKLPAALRFAAAEAVLDPILWETALRDGLAGGKDEWQIWCDPGRISIREGGWEWEDGVFYHGGWKDTIRTIWSCPLLPTPPSQAIPIRPPSFVADALAPLPSLSTRPDSPSAESDTSFSTFTSTSTLSEGSSSHPTIYAHHGTTERKVSDASSVGGLGVSAHQLSRSVSPMSAGGKLSVTAYDGGKVGVLGGGVKLGGGSGSGAGQAKPQANSQTGNGKRARGPGKALVQQQQQQIGAYNQVNFQTLPAYNPSSAQQFSYQYHHQRRIPTQSFQSVPGQVNSYNAYATYRG</sequence>
<proteinExistence type="inferred from homology"/>
<dbReference type="PANTHER" id="PTHR22978:SF22">
    <property type="entry name" value="BTG FAMILY PROTEIN"/>
    <property type="match status" value="1"/>
</dbReference>
<name>A0A0F7SWR7_PHARH</name>
<dbReference type="InterPro" id="IPR033332">
    <property type="entry name" value="BTG"/>
</dbReference>
<reference evidence="4" key="1">
    <citation type="submission" date="2014-08" db="EMBL/GenBank/DDBJ databases">
        <authorList>
            <person name="Sharma Rahul"/>
            <person name="Thines Marco"/>
        </authorList>
    </citation>
    <scope>NUCLEOTIDE SEQUENCE</scope>
</reference>
<feature type="region of interest" description="Disordered" evidence="2">
    <location>
        <begin position="176"/>
        <end position="228"/>
    </location>
</feature>
<feature type="domain" description="Anti-proliferative protein" evidence="3">
    <location>
        <begin position="38"/>
        <end position="123"/>
    </location>
</feature>
<dbReference type="GO" id="GO:0005737">
    <property type="term" value="C:cytoplasm"/>
    <property type="evidence" value="ECO:0007669"/>
    <property type="project" value="TreeGrafter"/>
</dbReference>
<evidence type="ECO:0000259" key="3">
    <source>
        <dbReference type="Pfam" id="PF07742"/>
    </source>
</evidence>
<dbReference type="Gene3D" id="3.90.640.90">
    <property type="entry name" value="Anti-proliferative protein, N-terminal domain"/>
    <property type="match status" value="1"/>
</dbReference>
<dbReference type="InterPro" id="IPR036054">
    <property type="entry name" value="BTG-like_sf"/>
</dbReference>
<organism evidence="4">
    <name type="scientific">Phaffia rhodozyma</name>
    <name type="common">Yeast</name>
    <name type="synonym">Xanthophyllomyces dendrorhous</name>
    <dbReference type="NCBI Taxonomy" id="264483"/>
    <lineage>
        <taxon>Eukaryota</taxon>
        <taxon>Fungi</taxon>
        <taxon>Dikarya</taxon>
        <taxon>Basidiomycota</taxon>
        <taxon>Agaricomycotina</taxon>
        <taxon>Tremellomycetes</taxon>
        <taxon>Cystofilobasidiales</taxon>
        <taxon>Mrakiaceae</taxon>
        <taxon>Phaffia</taxon>
    </lineage>
</organism>
<feature type="region of interest" description="Disordered" evidence="2">
    <location>
        <begin position="272"/>
        <end position="298"/>
    </location>
</feature>
<evidence type="ECO:0000256" key="1">
    <source>
        <dbReference type="ARBA" id="ARBA00007989"/>
    </source>
</evidence>
<dbReference type="SUPFAM" id="SSF160696">
    <property type="entry name" value="BTG domain-like"/>
    <property type="match status" value="1"/>
</dbReference>
<dbReference type="EMBL" id="LN483332">
    <property type="protein sequence ID" value="CED85115.1"/>
    <property type="molecule type" value="Genomic_DNA"/>
</dbReference>
<comment type="similarity">
    <text evidence="1">Belongs to the BTG family.</text>
</comment>
<evidence type="ECO:0000313" key="4">
    <source>
        <dbReference type="EMBL" id="CED85115.1"/>
    </source>
</evidence>
<dbReference type="Pfam" id="PF07742">
    <property type="entry name" value="BTG"/>
    <property type="match status" value="1"/>
</dbReference>
<feature type="compositionally biased region" description="Low complexity" evidence="2">
    <location>
        <begin position="184"/>
        <end position="206"/>
    </location>
</feature>
<accession>A0A0F7SWR7</accession>
<evidence type="ECO:0000256" key="2">
    <source>
        <dbReference type="SAM" id="MobiDB-lite"/>
    </source>
</evidence>
<protein>
    <recommendedName>
        <fullName evidence="3">Anti-proliferative protein domain-containing protein</fullName>
    </recommendedName>
</protein>
<dbReference type="AlphaFoldDB" id="A0A0F7SWR7"/>
<dbReference type="PANTHER" id="PTHR22978">
    <property type="entry name" value="B-CELL TRANSLOCATION GENE"/>
    <property type="match status" value="1"/>
</dbReference>
<dbReference type="InterPro" id="IPR002087">
    <property type="entry name" value="Anti_prolifrtn"/>
</dbReference>
<dbReference type="GO" id="GO:0005634">
    <property type="term" value="C:nucleus"/>
    <property type="evidence" value="ECO:0007669"/>
    <property type="project" value="TreeGrafter"/>
</dbReference>